<dbReference type="EMBL" id="JACBXS010000002">
    <property type="protein sequence ID" value="NYS23588.1"/>
    <property type="molecule type" value="Genomic_DNA"/>
</dbReference>
<dbReference type="PANTHER" id="PTHR43877">
    <property type="entry name" value="AMINOALKYLPHOSPHONATE N-ACETYLTRANSFERASE-RELATED-RELATED"/>
    <property type="match status" value="1"/>
</dbReference>
<dbReference type="RefSeq" id="WP_179904295.1">
    <property type="nucleotide sequence ID" value="NZ_JACBXS010000002.1"/>
</dbReference>
<keyword evidence="1 4" id="KW-0808">Transferase</keyword>
<evidence type="ECO:0000313" key="4">
    <source>
        <dbReference type="EMBL" id="NYS23588.1"/>
    </source>
</evidence>
<dbReference type="InterPro" id="IPR050832">
    <property type="entry name" value="Bact_Acetyltransf"/>
</dbReference>
<evidence type="ECO:0000313" key="5">
    <source>
        <dbReference type="Proteomes" id="UP000529417"/>
    </source>
</evidence>
<dbReference type="PROSITE" id="PS51186">
    <property type="entry name" value="GNAT"/>
    <property type="match status" value="1"/>
</dbReference>
<keyword evidence="5" id="KW-1185">Reference proteome</keyword>
<dbReference type="InterPro" id="IPR016181">
    <property type="entry name" value="Acyl_CoA_acyltransferase"/>
</dbReference>
<protein>
    <submittedName>
        <fullName evidence="4">GNAT family N-acetyltransferase</fullName>
    </submittedName>
</protein>
<proteinExistence type="predicted"/>
<reference evidence="4 5" key="1">
    <citation type="journal article" date="2000" name="Arch. Microbiol.">
        <title>Rhodobaca bogoriensis gen. nov. and sp. nov., an alkaliphilic purple nonsulfur bacterium from African Rift Valley soda lakes.</title>
        <authorList>
            <person name="Milford A.D."/>
            <person name="Achenbach L.A."/>
            <person name="Jung D.O."/>
            <person name="Madigan M.T."/>
        </authorList>
    </citation>
    <scope>NUCLEOTIDE SEQUENCE [LARGE SCALE GENOMIC DNA]</scope>
    <source>
        <strain evidence="4 5">2376</strain>
    </source>
</reference>
<gene>
    <name evidence="4" type="ORF">HUK65_01185</name>
</gene>
<dbReference type="SUPFAM" id="SSF55729">
    <property type="entry name" value="Acyl-CoA N-acyltransferases (Nat)"/>
    <property type="match status" value="1"/>
</dbReference>
<feature type="domain" description="N-acetyltransferase" evidence="3">
    <location>
        <begin position="4"/>
        <end position="151"/>
    </location>
</feature>
<dbReference type="CDD" id="cd04301">
    <property type="entry name" value="NAT_SF"/>
    <property type="match status" value="1"/>
</dbReference>
<dbReference type="AlphaFoldDB" id="A0A7Z0KYN8"/>
<keyword evidence="2" id="KW-0012">Acyltransferase</keyword>
<organism evidence="4 5">
    <name type="scientific">Rhabdonatronobacter sediminivivens</name>
    <dbReference type="NCBI Taxonomy" id="2743469"/>
    <lineage>
        <taxon>Bacteria</taxon>
        <taxon>Pseudomonadati</taxon>
        <taxon>Pseudomonadota</taxon>
        <taxon>Alphaproteobacteria</taxon>
        <taxon>Rhodobacterales</taxon>
        <taxon>Paracoccaceae</taxon>
        <taxon>Rhabdonatronobacter</taxon>
    </lineage>
</organism>
<sequence length="151" mass="16997">MTTLQIRPAAPSDEPAWRQLWAGYLRFYRAEVPEDVTAGTWARLLDPESTMGCLLAEQDGRVIGLCNYLFHANTWSLAPTCYLQDLYVDPAARGSTAARALIEGCETVARDRGAFRLYWLTQEYNGPARSLYDTITPRSSFIVYRKGLAPQ</sequence>
<dbReference type="GO" id="GO:0016747">
    <property type="term" value="F:acyltransferase activity, transferring groups other than amino-acyl groups"/>
    <property type="evidence" value="ECO:0007669"/>
    <property type="project" value="InterPro"/>
</dbReference>
<evidence type="ECO:0000259" key="3">
    <source>
        <dbReference type="PROSITE" id="PS51186"/>
    </source>
</evidence>
<evidence type="ECO:0000256" key="1">
    <source>
        <dbReference type="ARBA" id="ARBA00022679"/>
    </source>
</evidence>
<dbReference type="Proteomes" id="UP000529417">
    <property type="component" value="Unassembled WGS sequence"/>
</dbReference>
<accession>A0A7Z0KYN8</accession>
<dbReference type="Pfam" id="PF00583">
    <property type="entry name" value="Acetyltransf_1"/>
    <property type="match status" value="1"/>
</dbReference>
<dbReference type="Gene3D" id="3.40.630.30">
    <property type="match status" value="1"/>
</dbReference>
<comment type="caution">
    <text evidence="4">The sequence shown here is derived from an EMBL/GenBank/DDBJ whole genome shotgun (WGS) entry which is preliminary data.</text>
</comment>
<evidence type="ECO:0000256" key="2">
    <source>
        <dbReference type="ARBA" id="ARBA00023315"/>
    </source>
</evidence>
<dbReference type="InterPro" id="IPR000182">
    <property type="entry name" value="GNAT_dom"/>
</dbReference>
<name>A0A7Z0KYN8_9RHOB</name>